<dbReference type="EMBL" id="LNYH01000151">
    <property type="protein sequence ID" value="KTD13972.1"/>
    <property type="molecule type" value="Genomic_DNA"/>
</dbReference>
<gene>
    <name evidence="2" type="ORF">Lisr_2748</name>
</gene>
<dbReference type="AlphaFoldDB" id="A0A0W0V1I6"/>
<dbReference type="Proteomes" id="UP000054761">
    <property type="component" value="Unassembled WGS sequence"/>
</dbReference>
<dbReference type="RefSeq" id="WP_058503019.1">
    <property type="nucleotide sequence ID" value="NZ_CAAAJA010000054.1"/>
</dbReference>
<evidence type="ECO:0000256" key="1">
    <source>
        <dbReference type="SAM" id="MobiDB-lite"/>
    </source>
</evidence>
<dbReference type="STRING" id="454.Lisr_2748"/>
<proteinExistence type="predicted"/>
<sequence>MKIINESHPLFHKRIITYLEKYAPEPIKSLRMDVFVKKEKISTRELAWLLAILKRKCPYDDISWNDRNLCEYVDAIDNIFHEKITDEIKMCHNLFEISSLPINSRTEEIYKKLGISWEMTHDYKGKTIPTYWVEPLSHLDDPFSSISLRLIESVNADLSYKQKPDLLKEREKRANNQYRHNLSEKNLSTELIRNQRNFCRNNPVTLIIEQLPEKIWLKYIAHYLAVSSRKYIDYGDIDYDDQKLVNNAISIHKLLYEKLGAILGIQLREWALMLPEHREVASMEGILDIAVIARKPEREIPDDWSVEVTKDLAVRILRNLPEFSWLLNNAVPIQDENPVAENRHENANAYSSEKSPDTSTSKDDESRTPVKQLSKPSQYGHDSTRSLKEAVELLFEQDPDHVLMATKIYVSLVKKKSDPKFKIKHVEGSGTKADIIFNCGHKTHLHAARPHIHKIITWLSNKTNNSN</sequence>
<keyword evidence="3" id="KW-1185">Reference proteome</keyword>
<feature type="compositionally biased region" description="Polar residues" evidence="1">
    <location>
        <begin position="369"/>
        <end position="381"/>
    </location>
</feature>
<evidence type="ECO:0000313" key="3">
    <source>
        <dbReference type="Proteomes" id="UP000054761"/>
    </source>
</evidence>
<evidence type="ECO:0000313" key="2">
    <source>
        <dbReference type="EMBL" id="KTD13972.1"/>
    </source>
</evidence>
<feature type="region of interest" description="Disordered" evidence="1">
    <location>
        <begin position="346"/>
        <end position="383"/>
    </location>
</feature>
<protein>
    <submittedName>
        <fullName evidence="2">Uncharacterized protein</fullName>
    </submittedName>
</protein>
<accession>A0A0W0V1I6</accession>
<reference evidence="2 3" key="1">
    <citation type="submission" date="2015-11" db="EMBL/GenBank/DDBJ databases">
        <title>Genomic analysis of 38 Legionella species identifies large and diverse effector repertoires.</title>
        <authorList>
            <person name="Burstein D."/>
            <person name="Amaro F."/>
            <person name="Zusman T."/>
            <person name="Lifshitz Z."/>
            <person name="Cohen O."/>
            <person name="Gilbert J.A."/>
            <person name="Pupko T."/>
            <person name="Shuman H.A."/>
            <person name="Segal G."/>
        </authorList>
    </citation>
    <scope>NUCLEOTIDE SEQUENCE [LARGE SCALE GENOMIC DNA]</scope>
    <source>
        <strain evidence="2 3">Bercovier 4</strain>
    </source>
</reference>
<feature type="compositionally biased region" description="Basic and acidic residues" evidence="1">
    <location>
        <begin position="354"/>
        <end position="368"/>
    </location>
</feature>
<organism evidence="2 3">
    <name type="scientific">Legionella israelensis</name>
    <dbReference type="NCBI Taxonomy" id="454"/>
    <lineage>
        <taxon>Bacteria</taxon>
        <taxon>Pseudomonadati</taxon>
        <taxon>Pseudomonadota</taxon>
        <taxon>Gammaproteobacteria</taxon>
        <taxon>Legionellales</taxon>
        <taxon>Legionellaceae</taxon>
        <taxon>Legionella</taxon>
    </lineage>
</organism>
<name>A0A0W0V1I6_9GAMM</name>
<dbReference type="PATRIC" id="fig|454.4.peg.3016"/>
<comment type="caution">
    <text evidence="2">The sequence shown here is derived from an EMBL/GenBank/DDBJ whole genome shotgun (WGS) entry which is preliminary data.</text>
</comment>
<dbReference type="OrthoDB" id="9877191at2"/>